<accession>A0A0A8J3C6</accession>
<dbReference type="EMBL" id="AB811607">
    <property type="protein sequence ID" value="BAQ00746.1"/>
    <property type="molecule type" value="Genomic_DNA"/>
</dbReference>
<gene>
    <name evidence="1" type="primary">wzy</name>
</gene>
<dbReference type="InterPro" id="IPR049458">
    <property type="entry name" value="EpsG-like"/>
</dbReference>
<name>A0A0A8J3C6_ECOLX</name>
<protein>
    <submittedName>
        <fullName evidence="1">O-antigen polymerase</fullName>
    </submittedName>
</protein>
<organism evidence="1">
    <name type="scientific">Escherichia coli</name>
    <dbReference type="NCBI Taxonomy" id="562"/>
    <lineage>
        <taxon>Bacteria</taxon>
        <taxon>Pseudomonadati</taxon>
        <taxon>Pseudomonadota</taxon>
        <taxon>Gammaproteobacteria</taxon>
        <taxon>Enterobacterales</taxon>
        <taxon>Enterobacteriaceae</taxon>
        <taxon>Escherichia</taxon>
    </lineage>
</organism>
<dbReference type="AlphaFoldDB" id="A0A0A8J3C6"/>
<proteinExistence type="predicted"/>
<sequence length="341" mass="40123">MLIYNTIFVFLSFLALLDLSHKKNLLFFLFPCFILLLLTAIRGNGGDDFYVYEKYFNALPNEIFNYGYGYYSLNMFVKNFGEYPFFIIISSIICITLQAIFIYRETEKPTLVLFLFYSTSFLWLDFILIRQSISVGFFILAISFFKNNKKIFACLFLILSSLFHETAIFAGVVFYILYRAEKAGFLFTIGSVLIIAPFLSDIITIINDMTIKNNNITLYLEQRTLPSIANVIELTIAFVAFYIINKNSVFRESNEYKIYKSILYSSLCILLLSYTIPSLARFLEFFRFFYFILVVRMLMQFNVRSRYLFFVIILAYCFMRLNSFINQFDSGFDYIYNGKIL</sequence>
<dbReference type="Pfam" id="PF14897">
    <property type="entry name" value="EpsG"/>
    <property type="match status" value="1"/>
</dbReference>
<evidence type="ECO:0000313" key="1">
    <source>
        <dbReference type="EMBL" id="BAQ00746.1"/>
    </source>
</evidence>
<reference evidence="1" key="1">
    <citation type="journal article" date="2014" name="DNA Res.">
        <title>A complete view of the genetic diversity of the Escherichia coli O-antigen biosynthesis gene cluster.</title>
        <authorList>
            <person name="Iguchi A."/>
            <person name="Iyoda S."/>
            <person name="Kikuchi T."/>
            <person name="Ogura Y."/>
            <person name="Katsura K."/>
            <person name="Ohnishi M."/>
            <person name="Hayashi T."/>
            <person name="Thomson N.R."/>
        </authorList>
    </citation>
    <scope>NUCLEOTIDE SEQUENCE</scope>
    <source>
        <strain evidence="1">E39a</strain>
    </source>
</reference>
<dbReference type="RefSeq" id="WP_001578578.1">
    <property type="nucleotide sequence ID" value="NZ_BFLQ01000020.1"/>
</dbReference>